<dbReference type="OMA" id="HCARYIY"/>
<evidence type="ECO:0000259" key="1">
    <source>
        <dbReference type="SMART" id="SM00394"/>
    </source>
</evidence>
<dbReference type="Pfam" id="PF02197">
    <property type="entry name" value="RIIa"/>
    <property type="match status" value="1"/>
</dbReference>
<dbReference type="CDD" id="cd12100">
    <property type="entry name" value="DD_CABYR_SP17"/>
    <property type="match status" value="1"/>
</dbReference>
<dbReference type="InterPro" id="IPR047579">
    <property type="entry name" value="DD_CABYR_SP17"/>
</dbReference>
<dbReference type="EMBL" id="KQ971380">
    <property type="protein sequence ID" value="EFA12374.1"/>
    <property type="molecule type" value="Genomic_DNA"/>
</dbReference>
<dbReference type="SMART" id="SM00394">
    <property type="entry name" value="RIIa"/>
    <property type="match status" value="1"/>
</dbReference>
<dbReference type="eggNOG" id="ENOG502S507">
    <property type="taxonomic scope" value="Eukaryota"/>
</dbReference>
<reference evidence="2 3" key="2">
    <citation type="journal article" date="2010" name="Nucleic Acids Res.">
        <title>BeetleBase in 2010: revisions to provide comprehensive genomic information for Tribolium castaneum.</title>
        <authorList>
            <person name="Kim H.S."/>
            <person name="Murphy T."/>
            <person name="Xia J."/>
            <person name="Caragea D."/>
            <person name="Park Y."/>
            <person name="Beeman R.W."/>
            <person name="Lorenzen M.D."/>
            <person name="Butcher S."/>
            <person name="Manak J.R."/>
            <person name="Brown S.J."/>
        </authorList>
    </citation>
    <scope>GENOME REANNOTATION</scope>
    <source>
        <strain evidence="2 3">Georgia GA2</strain>
    </source>
</reference>
<evidence type="ECO:0000313" key="2">
    <source>
        <dbReference type="EMBL" id="EFA12374.1"/>
    </source>
</evidence>
<name>D7EIT8_TRICA</name>
<evidence type="ECO:0000313" key="3">
    <source>
        <dbReference type="Proteomes" id="UP000007266"/>
    </source>
</evidence>
<dbReference type="Proteomes" id="UP000007266">
    <property type="component" value="Linkage group 10"/>
</dbReference>
<dbReference type="SUPFAM" id="SSF47391">
    <property type="entry name" value="Dimerization-anchoring domain of cAMP-dependent PK regulatory subunit"/>
    <property type="match status" value="1"/>
</dbReference>
<gene>
    <name evidence="2" type="primary">AUGUSTUS-3.0.2_02080</name>
    <name evidence="2" type="ORF">TcasGA2_TC002080</name>
</gene>
<dbReference type="Gene3D" id="1.20.890.10">
    <property type="entry name" value="cAMP-dependent protein kinase regulatory subunit, dimerization-anchoring domain"/>
    <property type="match status" value="1"/>
</dbReference>
<feature type="domain" description="RIIa" evidence="1">
    <location>
        <begin position="18"/>
        <end position="55"/>
    </location>
</feature>
<dbReference type="PhylomeDB" id="D7EIT8"/>
<dbReference type="InParanoid" id="D7EIT8"/>
<sequence length="397" mass="45482">MDPMLQRHCARYIYVVPDGLRELLSDISREVLRSEPEDIYTFIADYLDALLITRENARISAKFVQYMTEVAETIVDLLKRTGMSREEADAAANVIQEAFKSWSERKGILKEDEDLMIARIIEEAGITEGQVHAAAVVIQHAFRAFKARQQREAQLLSGIVDWRVAARSAIRLYRKSGVSPEEAKRAANLIKAAYKGYYTRRAIRQLNEEPVQEEEREEEVEEEESLGSFYSEHRKSKGVRIDFNTVVPHVDFGGEELISRDIVSVLEEEQPPHDDNIMARIFGELPEPTVDEIVNDILNDIIIGAIGTEEEPHVILEEMDSDIDSFVPPLVEEKQEATMNRSQILPVMSQEELDMEMREARLEMLALKRASRERQSAIEIEQVERVVTPVIEEEENE</sequence>
<organism evidence="2 3">
    <name type="scientific">Tribolium castaneum</name>
    <name type="common">Red flour beetle</name>
    <dbReference type="NCBI Taxonomy" id="7070"/>
    <lineage>
        <taxon>Eukaryota</taxon>
        <taxon>Metazoa</taxon>
        <taxon>Ecdysozoa</taxon>
        <taxon>Arthropoda</taxon>
        <taxon>Hexapoda</taxon>
        <taxon>Insecta</taxon>
        <taxon>Pterygota</taxon>
        <taxon>Neoptera</taxon>
        <taxon>Endopterygota</taxon>
        <taxon>Coleoptera</taxon>
        <taxon>Polyphaga</taxon>
        <taxon>Cucujiformia</taxon>
        <taxon>Tenebrionidae</taxon>
        <taxon>Tenebrionidae incertae sedis</taxon>
        <taxon>Tribolium</taxon>
    </lineage>
</organism>
<accession>D7EIT8</accession>
<dbReference type="HOGENOM" id="CLU_695101_0_0_1"/>
<protein>
    <recommendedName>
        <fullName evidence="1">RIIa domain-containing protein</fullName>
    </recommendedName>
</protein>
<dbReference type="KEGG" id="tca:655642"/>
<dbReference type="Gene3D" id="1.20.5.190">
    <property type="match status" value="1"/>
</dbReference>
<dbReference type="AlphaFoldDB" id="D7EIT8"/>
<dbReference type="InterPro" id="IPR003117">
    <property type="entry name" value="cAMP_dep_PK_reg_su_I/II_a/b"/>
</dbReference>
<proteinExistence type="predicted"/>
<dbReference type="PROSITE" id="PS50096">
    <property type="entry name" value="IQ"/>
    <property type="match status" value="1"/>
</dbReference>
<dbReference type="STRING" id="7070.D7EIT8"/>
<dbReference type="PANTHER" id="PTHR10699:SF11">
    <property type="entry name" value="IGLOO, ISOFORM A"/>
    <property type="match status" value="1"/>
</dbReference>
<reference evidence="2 3" key="1">
    <citation type="journal article" date="2008" name="Nature">
        <title>The genome of the model beetle and pest Tribolium castaneum.</title>
        <authorList>
            <consortium name="Tribolium Genome Sequencing Consortium"/>
            <person name="Richards S."/>
            <person name="Gibbs R.A."/>
            <person name="Weinstock G.M."/>
            <person name="Brown S.J."/>
            <person name="Denell R."/>
            <person name="Beeman R.W."/>
            <person name="Gibbs R."/>
            <person name="Beeman R.W."/>
            <person name="Brown S.J."/>
            <person name="Bucher G."/>
            <person name="Friedrich M."/>
            <person name="Grimmelikhuijzen C.J."/>
            <person name="Klingler M."/>
            <person name="Lorenzen M."/>
            <person name="Richards S."/>
            <person name="Roth S."/>
            <person name="Schroder R."/>
            <person name="Tautz D."/>
            <person name="Zdobnov E.M."/>
            <person name="Muzny D."/>
            <person name="Gibbs R.A."/>
            <person name="Weinstock G.M."/>
            <person name="Attaway T."/>
            <person name="Bell S."/>
            <person name="Buhay C.J."/>
            <person name="Chandrabose M.N."/>
            <person name="Chavez D."/>
            <person name="Clerk-Blankenburg K.P."/>
            <person name="Cree A."/>
            <person name="Dao M."/>
            <person name="Davis C."/>
            <person name="Chacko J."/>
            <person name="Dinh H."/>
            <person name="Dugan-Rocha S."/>
            <person name="Fowler G."/>
            <person name="Garner T.T."/>
            <person name="Garnes J."/>
            <person name="Gnirke A."/>
            <person name="Hawes A."/>
            <person name="Hernandez J."/>
            <person name="Hines S."/>
            <person name="Holder M."/>
            <person name="Hume J."/>
            <person name="Jhangiani S.N."/>
            <person name="Joshi V."/>
            <person name="Khan Z.M."/>
            <person name="Jackson L."/>
            <person name="Kovar C."/>
            <person name="Kowis A."/>
            <person name="Lee S."/>
            <person name="Lewis L.R."/>
            <person name="Margolis J."/>
            <person name="Morgan M."/>
            <person name="Nazareth L.V."/>
            <person name="Nguyen N."/>
            <person name="Okwuonu G."/>
            <person name="Parker D."/>
            <person name="Richards S."/>
            <person name="Ruiz S.J."/>
            <person name="Santibanez J."/>
            <person name="Savard J."/>
            <person name="Scherer S.E."/>
            <person name="Schneider B."/>
            <person name="Sodergren E."/>
            <person name="Tautz D."/>
            <person name="Vattahil S."/>
            <person name="Villasana D."/>
            <person name="White C.S."/>
            <person name="Wright R."/>
            <person name="Park Y."/>
            <person name="Beeman R.W."/>
            <person name="Lord J."/>
            <person name="Oppert B."/>
            <person name="Lorenzen M."/>
            <person name="Brown S."/>
            <person name="Wang L."/>
            <person name="Savard J."/>
            <person name="Tautz D."/>
            <person name="Richards S."/>
            <person name="Weinstock G."/>
            <person name="Gibbs R.A."/>
            <person name="Liu Y."/>
            <person name="Worley K."/>
            <person name="Weinstock G."/>
            <person name="Elsik C.G."/>
            <person name="Reese J.T."/>
            <person name="Elhaik E."/>
            <person name="Landan G."/>
            <person name="Graur D."/>
            <person name="Arensburger P."/>
            <person name="Atkinson P."/>
            <person name="Beeman R.W."/>
            <person name="Beidler J."/>
            <person name="Brown S.J."/>
            <person name="Demuth J.P."/>
            <person name="Drury D.W."/>
            <person name="Du Y.Z."/>
            <person name="Fujiwara H."/>
            <person name="Lorenzen M."/>
            <person name="Maselli V."/>
            <person name="Osanai M."/>
            <person name="Park Y."/>
            <person name="Robertson H.M."/>
            <person name="Tu Z."/>
            <person name="Wang J.J."/>
            <person name="Wang S."/>
            <person name="Richards S."/>
            <person name="Song H."/>
            <person name="Zhang L."/>
            <person name="Sodergren E."/>
            <person name="Werner D."/>
            <person name="Stanke M."/>
            <person name="Morgenstern B."/>
            <person name="Solovyev V."/>
            <person name="Kosarev P."/>
            <person name="Brown G."/>
            <person name="Chen H.C."/>
            <person name="Ermolaeva O."/>
            <person name="Hlavina W."/>
            <person name="Kapustin Y."/>
            <person name="Kiryutin B."/>
            <person name="Kitts P."/>
            <person name="Maglott D."/>
            <person name="Pruitt K."/>
            <person name="Sapojnikov V."/>
            <person name="Souvorov A."/>
            <person name="Mackey A.J."/>
            <person name="Waterhouse R.M."/>
            <person name="Wyder S."/>
            <person name="Zdobnov E.M."/>
            <person name="Zdobnov E.M."/>
            <person name="Wyder S."/>
            <person name="Kriventseva E.V."/>
            <person name="Kadowaki T."/>
            <person name="Bork P."/>
            <person name="Aranda M."/>
            <person name="Bao R."/>
            <person name="Beermann A."/>
            <person name="Berns N."/>
            <person name="Bolognesi R."/>
            <person name="Bonneton F."/>
            <person name="Bopp D."/>
            <person name="Brown S.J."/>
            <person name="Bucher G."/>
            <person name="Butts T."/>
            <person name="Chaumot A."/>
            <person name="Denell R.E."/>
            <person name="Ferrier D.E."/>
            <person name="Friedrich M."/>
            <person name="Gordon C.M."/>
            <person name="Jindra M."/>
            <person name="Klingler M."/>
            <person name="Lan Q."/>
            <person name="Lattorff H.M."/>
            <person name="Laudet V."/>
            <person name="von Levetsow C."/>
            <person name="Liu Z."/>
            <person name="Lutz R."/>
            <person name="Lynch J.A."/>
            <person name="da Fonseca R.N."/>
            <person name="Posnien N."/>
            <person name="Reuter R."/>
            <person name="Roth S."/>
            <person name="Savard J."/>
            <person name="Schinko J.B."/>
            <person name="Schmitt C."/>
            <person name="Schoppmeier M."/>
            <person name="Schroder R."/>
            <person name="Shippy T.D."/>
            <person name="Simonnet F."/>
            <person name="Marques-Souza H."/>
            <person name="Tautz D."/>
            <person name="Tomoyasu Y."/>
            <person name="Trauner J."/>
            <person name="Van der Zee M."/>
            <person name="Vervoort M."/>
            <person name="Wittkopp N."/>
            <person name="Wimmer E.A."/>
            <person name="Yang X."/>
            <person name="Jones A.K."/>
            <person name="Sattelle D.B."/>
            <person name="Ebert P.R."/>
            <person name="Nelson D."/>
            <person name="Scott J.G."/>
            <person name="Beeman R.W."/>
            <person name="Muthukrishnan S."/>
            <person name="Kramer K.J."/>
            <person name="Arakane Y."/>
            <person name="Beeman R.W."/>
            <person name="Zhu Q."/>
            <person name="Hogenkamp D."/>
            <person name="Dixit R."/>
            <person name="Oppert B."/>
            <person name="Jiang H."/>
            <person name="Zou Z."/>
            <person name="Marshall J."/>
            <person name="Elpidina E."/>
            <person name="Vinokurov K."/>
            <person name="Oppert C."/>
            <person name="Zou Z."/>
            <person name="Evans J."/>
            <person name="Lu Z."/>
            <person name="Zhao P."/>
            <person name="Sumathipala N."/>
            <person name="Altincicek B."/>
            <person name="Vilcinskas A."/>
            <person name="Williams M."/>
            <person name="Hultmark D."/>
            <person name="Hetru C."/>
            <person name="Jiang H."/>
            <person name="Grimmelikhuijzen C.J."/>
            <person name="Hauser F."/>
            <person name="Cazzamali G."/>
            <person name="Williamson M."/>
            <person name="Park Y."/>
            <person name="Li B."/>
            <person name="Tanaka Y."/>
            <person name="Predel R."/>
            <person name="Neupert S."/>
            <person name="Schachtner J."/>
            <person name="Verleyen P."/>
            <person name="Raible F."/>
            <person name="Bork P."/>
            <person name="Friedrich M."/>
            <person name="Walden K.K."/>
            <person name="Robertson H.M."/>
            <person name="Angeli S."/>
            <person name="Foret S."/>
            <person name="Bucher G."/>
            <person name="Schuetz S."/>
            <person name="Maleszka R."/>
            <person name="Wimmer E.A."/>
            <person name="Beeman R.W."/>
            <person name="Lorenzen M."/>
            <person name="Tomoyasu Y."/>
            <person name="Miller S.C."/>
            <person name="Grossmann D."/>
            <person name="Bucher G."/>
        </authorList>
    </citation>
    <scope>NUCLEOTIDE SEQUENCE [LARGE SCALE GENOMIC DNA]</scope>
    <source>
        <strain evidence="2 3">Georgia GA2</strain>
    </source>
</reference>
<dbReference type="GO" id="GO:0005516">
    <property type="term" value="F:calmodulin binding"/>
    <property type="evidence" value="ECO:0000318"/>
    <property type="project" value="GO_Central"/>
</dbReference>
<dbReference type="OrthoDB" id="26525at2759"/>
<keyword evidence="3" id="KW-1185">Reference proteome</keyword>
<dbReference type="PANTHER" id="PTHR10699">
    <property type="entry name" value="NEUROMODULIN"/>
    <property type="match status" value="1"/>
</dbReference>